<dbReference type="Proteomes" id="UP001148629">
    <property type="component" value="Unassembled WGS sequence"/>
</dbReference>
<keyword evidence="2" id="KW-1185">Reference proteome</keyword>
<organism evidence="1 2">
    <name type="scientific">Fusarium decemcellulare</name>
    <dbReference type="NCBI Taxonomy" id="57161"/>
    <lineage>
        <taxon>Eukaryota</taxon>
        <taxon>Fungi</taxon>
        <taxon>Dikarya</taxon>
        <taxon>Ascomycota</taxon>
        <taxon>Pezizomycotina</taxon>
        <taxon>Sordariomycetes</taxon>
        <taxon>Hypocreomycetidae</taxon>
        <taxon>Hypocreales</taxon>
        <taxon>Nectriaceae</taxon>
        <taxon>Fusarium</taxon>
        <taxon>Fusarium decemcellulare species complex</taxon>
    </lineage>
</organism>
<evidence type="ECO:0000313" key="2">
    <source>
        <dbReference type="Proteomes" id="UP001148629"/>
    </source>
</evidence>
<sequence length="1085" mass="123969">MDPLSAVGLAGTIVQFVSFAAKLIAVTSDIHDSASGINDEVENIETVYGKLERFSADLGIDLKIQPQVHDGFAAKLPGYHQQLCAIQELSMSCKNDCDRLLGIIKGLPVERGPKTPWKSFRVALKLVWKSDEISAIDKRLQRTQATLTLHLSDLSNKFHGETFNRYERLEDICRSNHFRQQGQLRDIRQMLDKLAASLHSRTPAVYESQDIASLEQQMSVLSIAMKYTDLQQRIIRSLGFNNRQMRHDKIPEAHIQTFRWAFEQGDKEEAVGERLLHWLQDGSGVFWVSGKPGSGKSTLMKYVADNERTRRALKTWSGGKELIVASHYFWIEGTEMQRSWQGLLQTLLFDIFRQCPRLVEVVCRPKRWAETGAAQFISEPWSVTELREYLDLVKDQTDIPFNFCFFLDGLDEYDGDHLELCQDLLKLSQSPNIKICASSRPWNAFKDAFGNHQARSLCIHNITRGDIERYTRSRLVEHPRWTLLQNQTKSAETLIEEITGKSRGVFLWVFLVTRMLREGLTNDDSFSDLEKRLASFPSDLEEFFKHILDSVEPFYHEKMASALKVALKAKTPLDLLIYSFHYQEFDDENYAINMHPRLLSEGESMLLREQAARRLNGHCRGLLERSGNQVDFLHRTVADFLRYREISDILGARCRPDFNPELSILRAYLAWIKSSSFSVPHRLFPGRYDDGVLGARVCNALSYAQSLGEMNDSATSTSFEILDEMESFLCGSVILSKEIDSEGSSTSANRLYFRERIVQADLSDYLAEKLVESSQYLDDFDCPALHVLLHSELSNHTEDNLPCPSTHYKTLEVLLNNGHDPNEITRIGNDNSPSKTPWSVFMGRVATWGGFNSKKFSSCLQSGIFQLFLNNGADPNANVHYGPSESGKSTVSPGLLYMALNPKWRRADEVPYLSAPDPFANQCADPNANVHYRVLEGGKSTACEDFLYMALDPKRQRADEVPYLAALDSFLKHGAFVSGRFLKTADRQMFEQKLFTQLRDGQRNRLDVEITVRLLCNLRKVAEPSETYWQALRDIFTGRRFAEIQDRYQSNTEGRINSVERQWGKRSYQGDGGSQERQKKWRRIP</sequence>
<dbReference type="EMBL" id="JANRMS010000370">
    <property type="protein sequence ID" value="KAJ3541117.1"/>
    <property type="molecule type" value="Genomic_DNA"/>
</dbReference>
<proteinExistence type="predicted"/>
<gene>
    <name evidence="1" type="ORF">NM208_g4754</name>
</gene>
<protein>
    <submittedName>
        <fullName evidence="1">Uncharacterized protein</fullName>
    </submittedName>
</protein>
<reference evidence="1" key="1">
    <citation type="submission" date="2022-08" db="EMBL/GenBank/DDBJ databases">
        <title>Genome Sequence of Fusarium decemcellulare.</title>
        <authorList>
            <person name="Buettner E."/>
        </authorList>
    </citation>
    <scope>NUCLEOTIDE SEQUENCE</scope>
    <source>
        <strain evidence="1">Babe19</strain>
    </source>
</reference>
<evidence type="ECO:0000313" key="1">
    <source>
        <dbReference type="EMBL" id="KAJ3541117.1"/>
    </source>
</evidence>
<comment type="caution">
    <text evidence="1">The sequence shown here is derived from an EMBL/GenBank/DDBJ whole genome shotgun (WGS) entry which is preliminary data.</text>
</comment>
<name>A0ACC1SJR0_9HYPO</name>
<accession>A0ACC1SJR0</accession>